<keyword evidence="13" id="KW-0812">Transmembrane</keyword>
<protein>
    <recommendedName>
        <fullName evidence="10">peptidoglycan glycosyltransferase</fullName>
        <ecNumber evidence="10">2.4.99.28</ecNumber>
    </recommendedName>
</protein>
<evidence type="ECO:0000256" key="8">
    <source>
        <dbReference type="ARBA" id="ARBA00022801"/>
    </source>
</evidence>
<evidence type="ECO:0000256" key="9">
    <source>
        <dbReference type="ARBA" id="ARBA00023268"/>
    </source>
</evidence>
<evidence type="ECO:0000256" key="7">
    <source>
        <dbReference type="ARBA" id="ARBA00022679"/>
    </source>
</evidence>
<dbReference type="PANTHER" id="PTHR32282:SF33">
    <property type="entry name" value="PEPTIDOGLYCAN GLYCOSYLTRANSFERASE"/>
    <property type="match status" value="1"/>
</dbReference>
<feature type="domain" description="Penicillin-binding protein transpeptidase" evidence="14">
    <location>
        <begin position="380"/>
        <end position="608"/>
    </location>
</feature>
<sequence>MADKKKSRTRIEPSFEGSSRSRSSGDLRADPRDRVTRGRSSKPAKSSKSASRSRSSRRSGGGFFSLIRRLTYWTFVLGLWGGIAVAGLVLYYGSRMPSAESWAMPDRPPNIKIVDVNGELLANRGSTGGEALSLDSMSPYIPQAVMAIEDRRFYSHFGVDPIGLARAMARNVMAGRMVQGGSTLTQQLAKNMFLTPERTLERKVQEVLLAFWLESKYSKDQILAMYLNRVFFGSNSYGVEAASRRYFNKSARDVNLTEAAILAGLLKAPSALSPAKNPKGAMDRAKLVLAAMEEQGYVTQEEVAAASSATPPKAKSFWSGAEHYAADMVMDELPKLVGEFKEDIIVETTIDRTLEKAAEKAIKASLDKDGKKLNASQAALVAIDGTGAVRALVGGREYADSQFNRAFKAKRQPGSAFKPFVYAAALEQGLSPNSVRNDAPVRIGKWTPENYDNKYRGQVTLASALANSLNTIAAQLVMEAGPQNVAKLARRLGIESELNDNASIALGTSETTLVELTAAYAPFMNGGFKATPHIIQKITTVDGKVLFESTFDMPPKVLSEKVVGQMNRMLVGVIANGTGKNAKLPGWQAAGKTGTTQSFRDALFVGYTTNLVAGVWFGNDDGDSMKKVTGGGLPAKTWSEFMIAAHAGLAPSPLPGLGGGTTEPDRPAQEPSADSSETLFDMISEALGGDEPKPADTKKAPAREPVNDARLRPARPVEPLTEDAPIPPATVDQVIRDSEGQADEGLVPPMDVGATGSTEPKPKSKGTLLDVILQQ</sequence>
<feature type="domain" description="Glycosyl transferase family 51" evidence="15">
    <location>
        <begin position="126"/>
        <end position="292"/>
    </location>
</feature>
<dbReference type="Pfam" id="PF00905">
    <property type="entry name" value="Transpeptidase"/>
    <property type="match status" value="1"/>
</dbReference>
<dbReference type="InterPro" id="IPR023346">
    <property type="entry name" value="Lysozyme-like_dom_sf"/>
</dbReference>
<evidence type="ECO:0000256" key="10">
    <source>
        <dbReference type="ARBA" id="ARBA00044770"/>
    </source>
</evidence>
<keyword evidence="13" id="KW-0472">Membrane</keyword>
<gene>
    <name evidence="16" type="ORF">Q4481_00390</name>
</gene>
<evidence type="ECO:0000256" key="3">
    <source>
        <dbReference type="ARBA" id="ARBA00007739"/>
    </source>
</evidence>
<keyword evidence="6 16" id="KW-0328">Glycosyltransferase</keyword>
<dbReference type="InterPro" id="IPR050396">
    <property type="entry name" value="Glycosyltr_51/Transpeptidase"/>
</dbReference>
<name>A0ABT8YF87_9HYPH</name>
<keyword evidence="7 16" id="KW-0808">Transferase</keyword>
<dbReference type="NCBIfam" id="TIGR02074">
    <property type="entry name" value="PBP_1a_fam"/>
    <property type="match status" value="1"/>
</dbReference>
<comment type="pathway">
    <text evidence="1">Cell wall biogenesis; peptidoglycan biosynthesis.</text>
</comment>
<keyword evidence="5" id="KW-0645">Protease</keyword>
<feature type="region of interest" description="Disordered" evidence="12">
    <location>
        <begin position="652"/>
        <end position="775"/>
    </location>
</feature>
<dbReference type="EC" id="2.4.99.28" evidence="10"/>
<feature type="region of interest" description="Disordered" evidence="12">
    <location>
        <begin position="1"/>
        <end position="59"/>
    </location>
</feature>
<evidence type="ECO:0000256" key="11">
    <source>
        <dbReference type="ARBA" id="ARBA00049902"/>
    </source>
</evidence>
<evidence type="ECO:0000256" key="12">
    <source>
        <dbReference type="SAM" id="MobiDB-lite"/>
    </source>
</evidence>
<dbReference type="InterPro" id="IPR036950">
    <property type="entry name" value="PBP_transglycosylase"/>
</dbReference>
<dbReference type="InterPro" id="IPR001460">
    <property type="entry name" value="PCN-bd_Tpept"/>
</dbReference>
<evidence type="ECO:0000256" key="5">
    <source>
        <dbReference type="ARBA" id="ARBA00022670"/>
    </source>
</evidence>
<dbReference type="EMBL" id="JAUOZU010000001">
    <property type="protein sequence ID" value="MDO6962389.1"/>
    <property type="molecule type" value="Genomic_DNA"/>
</dbReference>
<comment type="similarity">
    <text evidence="2">In the C-terminal section; belongs to the transpeptidase family.</text>
</comment>
<evidence type="ECO:0000256" key="4">
    <source>
        <dbReference type="ARBA" id="ARBA00022645"/>
    </source>
</evidence>
<dbReference type="InterPro" id="IPR012338">
    <property type="entry name" value="Beta-lactam/transpept-like"/>
</dbReference>
<organism evidence="16 17">
    <name type="scientific">Rhizobium alvei</name>
    <dbReference type="NCBI Taxonomy" id="1132659"/>
    <lineage>
        <taxon>Bacteria</taxon>
        <taxon>Pseudomonadati</taxon>
        <taxon>Pseudomonadota</taxon>
        <taxon>Alphaproteobacteria</taxon>
        <taxon>Hyphomicrobiales</taxon>
        <taxon>Rhizobiaceae</taxon>
        <taxon>Rhizobium/Agrobacterium group</taxon>
        <taxon>Rhizobium</taxon>
    </lineage>
</organism>
<dbReference type="PANTHER" id="PTHR32282">
    <property type="entry name" value="BINDING PROTEIN TRANSPEPTIDASE, PUTATIVE-RELATED"/>
    <property type="match status" value="1"/>
</dbReference>
<dbReference type="Pfam" id="PF00912">
    <property type="entry name" value="Transgly"/>
    <property type="match status" value="1"/>
</dbReference>
<evidence type="ECO:0000259" key="15">
    <source>
        <dbReference type="Pfam" id="PF00912"/>
    </source>
</evidence>
<accession>A0ABT8YF87</accession>
<keyword evidence="9" id="KW-0511">Multifunctional enzyme</keyword>
<dbReference type="SUPFAM" id="SSF56601">
    <property type="entry name" value="beta-lactamase/transpeptidase-like"/>
    <property type="match status" value="1"/>
</dbReference>
<feature type="compositionally biased region" description="Basic and acidic residues" evidence="12">
    <location>
        <begin position="690"/>
        <end position="711"/>
    </location>
</feature>
<comment type="catalytic activity">
    <reaction evidence="11">
        <text>[GlcNAc-(1-&gt;4)-Mur2Ac(oyl-L-Ala-gamma-D-Glu-L-Lys-D-Ala-D-Ala)](n)-di-trans,octa-cis-undecaprenyl diphosphate + beta-D-GlcNAc-(1-&gt;4)-Mur2Ac(oyl-L-Ala-gamma-D-Glu-L-Lys-D-Ala-D-Ala)-di-trans,octa-cis-undecaprenyl diphosphate = [GlcNAc-(1-&gt;4)-Mur2Ac(oyl-L-Ala-gamma-D-Glu-L-Lys-D-Ala-D-Ala)](n+1)-di-trans,octa-cis-undecaprenyl diphosphate + di-trans,octa-cis-undecaprenyl diphosphate + H(+)</text>
        <dbReference type="Rhea" id="RHEA:23708"/>
        <dbReference type="Rhea" id="RHEA-COMP:9602"/>
        <dbReference type="Rhea" id="RHEA-COMP:9603"/>
        <dbReference type="ChEBI" id="CHEBI:15378"/>
        <dbReference type="ChEBI" id="CHEBI:58405"/>
        <dbReference type="ChEBI" id="CHEBI:60033"/>
        <dbReference type="ChEBI" id="CHEBI:78435"/>
        <dbReference type="EC" id="2.4.99.28"/>
    </reaction>
</comment>
<dbReference type="SUPFAM" id="SSF53955">
    <property type="entry name" value="Lysozyme-like"/>
    <property type="match status" value="1"/>
</dbReference>
<dbReference type="Gene3D" id="3.40.710.10">
    <property type="entry name" value="DD-peptidase/beta-lactamase superfamily"/>
    <property type="match status" value="1"/>
</dbReference>
<feature type="compositionally biased region" description="Basic and acidic residues" evidence="12">
    <location>
        <begin position="1"/>
        <end position="13"/>
    </location>
</feature>
<keyword evidence="17" id="KW-1185">Reference proteome</keyword>
<reference evidence="16" key="2">
    <citation type="submission" date="2023-07" db="EMBL/GenBank/DDBJ databases">
        <authorList>
            <person name="Shen H."/>
        </authorList>
    </citation>
    <scope>NUCLEOTIDE SEQUENCE</scope>
    <source>
        <strain evidence="16">TNR-22</strain>
    </source>
</reference>
<keyword evidence="13" id="KW-1133">Transmembrane helix</keyword>
<dbReference type="GO" id="GO:0016757">
    <property type="term" value="F:glycosyltransferase activity"/>
    <property type="evidence" value="ECO:0007669"/>
    <property type="project" value="UniProtKB-KW"/>
</dbReference>
<feature type="compositionally biased region" description="Basic and acidic residues" evidence="12">
    <location>
        <begin position="23"/>
        <end position="36"/>
    </location>
</feature>
<evidence type="ECO:0000256" key="1">
    <source>
        <dbReference type="ARBA" id="ARBA00004752"/>
    </source>
</evidence>
<evidence type="ECO:0000259" key="14">
    <source>
        <dbReference type="Pfam" id="PF00905"/>
    </source>
</evidence>
<dbReference type="Gene3D" id="1.10.3810.10">
    <property type="entry name" value="Biosynthetic peptidoglycan transglycosylase-like"/>
    <property type="match status" value="1"/>
</dbReference>
<proteinExistence type="inferred from homology"/>
<dbReference type="InterPro" id="IPR001264">
    <property type="entry name" value="Glyco_trans_51"/>
</dbReference>
<evidence type="ECO:0000256" key="6">
    <source>
        <dbReference type="ARBA" id="ARBA00022676"/>
    </source>
</evidence>
<dbReference type="RefSeq" id="WP_304374193.1">
    <property type="nucleotide sequence ID" value="NZ_JAUOZU010000001.1"/>
</dbReference>
<feature type="compositionally biased region" description="Low complexity" evidence="12">
    <location>
        <begin position="43"/>
        <end position="53"/>
    </location>
</feature>
<evidence type="ECO:0000313" key="16">
    <source>
        <dbReference type="EMBL" id="MDO6962389.1"/>
    </source>
</evidence>
<comment type="similarity">
    <text evidence="3">In the N-terminal section; belongs to the glycosyltransferase 51 family.</text>
</comment>
<comment type="caution">
    <text evidence="16">The sequence shown here is derived from an EMBL/GenBank/DDBJ whole genome shotgun (WGS) entry which is preliminary data.</text>
</comment>
<dbReference type="Proteomes" id="UP001174932">
    <property type="component" value="Unassembled WGS sequence"/>
</dbReference>
<evidence type="ECO:0000256" key="2">
    <source>
        <dbReference type="ARBA" id="ARBA00007090"/>
    </source>
</evidence>
<keyword evidence="8" id="KW-0378">Hydrolase</keyword>
<evidence type="ECO:0000256" key="13">
    <source>
        <dbReference type="SAM" id="Phobius"/>
    </source>
</evidence>
<feature type="transmembrane region" description="Helical" evidence="13">
    <location>
        <begin position="70"/>
        <end position="92"/>
    </location>
</feature>
<evidence type="ECO:0000313" key="17">
    <source>
        <dbReference type="Proteomes" id="UP001174932"/>
    </source>
</evidence>
<reference evidence="16" key="1">
    <citation type="journal article" date="2015" name="Int. J. Syst. Evol. Microbiol.">
        <title>Rhizobium alvei sp. nov., isolated from a freshwater river.</title>
        <authorList>
            <person name="Sheu S.Y."/>
            <person name="Huang H.W."/>
            <person name="Young C.C."/>
            <person name="Chen W.M."/>
        </authorList>
    </citation>
    <scope>NUCLEOTIDE SEQUENCE</scope>
    <source>
        <strain evidence="16">TNR-22</strain>
    </source>
</reference>
<keyword evidence="4" id="KW-0121">Carboxypeptidase</keyword>